<dbReference type="EMBL" id="MH825712">
    <property type="protein sequence ID" value="AYD87359.1"/>
    <property type="molecule type" value="Genomic_DNA"/>
</dbReference>
<protein>
    <submittedName>
        <fullName evidence="1">Minor tail protein</fullName>
    </submittedName>
</protein>
<name>A0A386KQW3_9CAUD</name>
<accession>A0A386KQW3</accession>
<dbReference type="Proteomes" id="UP000281993">
    <property type="component" value="Segment"/>
</dbReference>
<reference evidence="1 2" key="1">
    <citation type="submission" date="2018-08" db="EMBL/GenBank/DDBJ databases">
        <authorList>
            <person name="Preder H."/>
            <person name="Servin-Meza L.A."/>
            <person name="Bonilla J.A."/>
            <person name="Klyczek K."/>
            <person name="Garlena R.A."/>
            <person name="Russell D.A."/>
            <person name="Pope W.H."/>
            <person name="Jacobs-Sera D."/>
            <person name="Hatfull G.F."/>
        </authorList>
    </citation>
    <scope>NUCLEOTIDE SEQUENCE [LARGE SCALE GENOMIC DNA]</scope>
</reference>
<evidence type="ECO:0000313" key="2">
    <source>
        <dbReference type="Proteomes" id="UP000281993"/>
    </source>
</evidence>
<keyword evidence="2" id="KW-1185">Reference proteome</keyword>
<organism evidence="1 2">
    <name type="scientific">Microbacterium phage ValentiniPuff</name>
    <dbReference type="NCBI Taxonomy" id="2315705"/>
    <lineage>
        <taxon>Viruses</taxon>
        <taxon>Duplodnaviria</taxon>
        <taxon>Heunggongvirae</taxon>
        <taxon>Uroviricota</taxon>
        <taxon>Caudoviricetes</taxon>
        <taxon>Valentinivirus</taxon>
        <taxon>Valentinivirus valentinipuff</taxon>
    </lineage>
</organism>
<sequence length="242" mass="25490">MTIHGKDTGIALAQYDLTRWCNEVSGDQSLEAADASCFDEPQGAKVYVIGLNDSTFSWSGREQGKINEPGLRAVVDGVAQLEAGVPFTVAVQRGFHPGRIAQMGSVLSTSINLSAPVADVVSVSGDFQSDGPQMLGRILTDKLPYTATKQGQAIDLAAPSLGAVIHVHITQNSRNGQVTVTVQHSDDGLVWVDLDQYIAEEEELASASLAVDAPVDQYVRAVVSLAGTSGTATVRVAIAVRK</sequence>
<evidence type="ECO:0000313" key="1">
    <source>
        <dbReference type="EMBL" id="AYD87359.1"/>
    </source>
</evidence>
<gene>
    <name evidence="1" type="primary">64</name>
    <name evidence="1" type="ORF">SEA_VALENTINIPUFF_64</name>
</gene>
<proteinExistence type="predicted"/>